<dbReference type="EMBL" id="LIAE01010713">
    <property type="protein sequence ID" value="PAV56185.1"/>
    <property type="molecule type" value="Genomic_DNA"/>
</dbReference>
<dbReference type="SUPFAM" id="SSF47769">
    <property type="entry name" value="SAM/Pointed domain"/>
    <property type="match status" value="1"/>
</dbReference>
<dbReference type="GO" id="GO:0005789">
    <property type="term" value="C:endoplasmic reticulum membrane"/>
    <property type="evidence" value="ECO:0007669"/>
    <property type="project" value="TreeGrafter"/>
</dbReference>
<dbReference type="SMART" id="SM00454">
    <property type="entry name" value="SAM"/>
    <property type="match status" value="1"/>
</dbReference>
<dbReference type="GO" id="GO:0005886">
    <property type="term" value="C:plasma membrane"/>
    <property type="evidence" value="ECO:0007669"/>
    <property type="project" value="TreeGrafter"/>
</dbReference>
<accession>A0A2A2J3H8</accession>
<dbReference type="STRING" id="2018661.A0A2A2J3H8"/>
<keyword evidence="6 10" id="KW-1133">Transmembrane helix</keyword>
<comment type="subcellular location">
    <subcellularLocation>
        <location evidence="1">Membrane</location>
        <topology evidence="1">Multi-pass membrane protein</topology>
    </subcellularLocation>
</comment>
<dbReference type="InterPro" id="IPR001660">
    <property type="entry name" value="SAM"/>
</dbReference>
<feature type="transmembrane region" description="Helical" evidence="10">
    <location>
        <begin position="288"/>
        <end position="313"/>
    </location>
</feature>
<dbReference type="PANTHER" id="PTHR21290:SF25">
    <property type="entry name" value="SPHINGOMYELIN SYNTHASE-RELATED PROTEIN 1"/>
    <property type="match status" value="1"/>
</dbReference>
<dbReference type="PROSITE" id="PS50105">
    <property type="entry name" value="SAM_DOMAIN"/>
    <property type="match status" value="1"/>
</dbReference>
<dbReference type="Proteomes" id="UP000218231">
    <property type="component" value="Unassembled WGS sequence"/>
</dbReference>
<evidence type="ECO:0000256" key="2">
    <source>
        <dbReference type="ARBA" id="ARBA00005441"/>
    </source>
</evidence>
<feature type="domain" description="SAM" evidence="11">
    <location>
        <begin position="96"/>
        <end position="156"/>
    </location>
</feature>
<name>A0A2A2J3H8_9BILA</name>
<gene>
    <name evidence="12" type="ORF">WR25_09505</name>
</gene>
<dbReference type="InterPro" id="IPR013761">
    <property type="entry name" value="SAM/pointed_sf"/>
</dbReference>
<evidence type="ECO:0000256" key="1">
    <source>
        <dbReference type="ARBA" id="ARBA00004141"/>
    </source>
</evidence>
<dbReference type="InterPro" id="IPR025749">
    <property type="entry name" value="Sphingomyelin_synth-like_dom"/>
</dbReference>
<keyword evidence="13" id="KW-1185">Reference proteome</keyword>
<feature type="region of interest" description="Disordered" evidence="9">
    <location>
        <begin position="54"/>
        <end position="77"/>
    </location>
</feature>
<feature type="transmembrane region" description="Helical" evidence="10">
    <location>
        <begin position="244"/>
        <end position="265"/>
    </location>
</feature>
<dbReference type="Gene3D" id="1.10.150.50">
    <property type="entry name" value="Transcription Factor, Ets-1"/>
    <property type="match status" value="1"/>
</dbReference>
<dbReference type="Pfam" id="PF14360">
    <property type="entry name" value="PAP2_C"/>
    <property type="match status" value="1"/>
</dbReference>
<sequence length="554" mass="63626">MVHLRYLVHSHVRLCNNNTASTRNTKCTDTTKKVAEVKWQSKARMRRGDRQYRLKDDEGGVKGEARRGEREGDDCDAWGGASVPSQCETIDVTGPVKEWMIAEGFSDYVDLFVNKHRIDGPALLMLSEFDLRDSMKIDCIGDVKRILLAIERLKLSLKARSRSVSKCMENDVLFHVEYDRPRRVSLSGEDVFIRTRNSVIISDDELTESIGPESTIKSIHLISREEIIRHVESPDTELKSFLKMVIACGYCLLALLVTAFVMVVVHDRVPDMKTYPPLPDLVLDNLPLIPWAFEMCEVIGLILFSLWTIILVFHKYRIILLRRMFSLVGTVFLLRCITMLITSLSVPGVHLECRSKSYGSLKDKLAQAFVIWSHGGMSIQGVRTCGDYMFSGHTTVVTLLNHFITEYTPQSWSYLHTTTWVLNFFAIFFILAGHEHYSIDVFIAFYISSRMFLYYHAHAYTLNIHMNSDSRLRLWFPLGWFFESGSIGRVPNEFEMPISIYLPRGIWPFKNRNNGIETKSNGSSNEKLEEMKQNEGKHKKAGRNRNANNKPKMQ</sequence>
<dbReference type="GO" id="GO:0033188">
    <property type="term" value="F:sphingomyelin synthase activity"/>
    <property type="evidence" value="ECO:0007669"/>
    <property type="project" value="TreeGrafter"/>
</dbReference>
<reference evidence="12 13" key="1">
    <citation type="journal article" date="2017" name="Curr. Biol.">
        <title>Genome architecture and evolution of a unichromosomal asexual nematode.</title>
        <authorList>
            <person name="Fradin H."/>
            <person name="Zegar C."/>
            <person name="Gutwein M."/>
            <person name="Lucas J."/>
            <person name="Kovtun M."/>
            <person name="Corcoran D."/>
            <person name="Baugh L.R."/>
            <person name="Kiontke K."/>
            <person name="Gunsalus K."/>
            <person name="Fitch D.H."/>
            <person name="Piano F."/>
        </authorList>
    </citation>
    <scope>NUCLEOTIDE SEQUENCE [LARGE SCALE GENOMIC DNA]</scope>
    <source>
        <strain evidence="12">PF1309</strain>
    </source>
</reference>
<keyword evidence="3" id="KW-0808">Transferase</keyword>
<dbReference type="AlphaFoldDB" id="A0A2A2J3H8"/>
<feature type="compositionally biased region" description="Low complexity" evidence="9">
    <location>
        <begin position="544"/>
        <end position="554"/>
    </location>
</feature>
<feature type="region of interest" description="Disordered" evidence="9">
    <location>
        <begin position="517"/>
        <end position="554"/>
    </location>
</feature>
<comment type="caution">
    <text evidence="12">The sequence shown here is derived from an EMBL/GenBank/DDBJ whole genome shotgun (WGS) entry which is preliminary data.</text>
</comment>
<protein>
    <recommendedName>
        <fullName evidence="11">SAM domain-containing protein</fullName>
    </recommendedName>
</protein>
<evidence type="ECO:0000256" key="5">
    <source>
        <dbReference type="ARBA" id="ARBA00022919"/>
    </source>
</evidence>
<dbReference type="GO" id="GO:0000139">
    <property type="term" value="C:Golgi membrane"/>
    <property type="evidence" value="ECO:0007669"/>
    <property type="project" value="TreeGrafter"/>
</dbReference>
<evidence type="ECO:0000256" key="8">
    <source>
        <dbReference type="ARBA" id="ARBA00023136"/>
    </source>
</evidence>
<evidence type="ECO:0000259" key="11">
    <source>
        <dbReference type="PROSITE" id="PS50105"/>
    </source>
</evidence>
<organism evidence="12 13">
    <name type="scientific">Diploscapter pachys</name>
    <dbReference type="NCBI Taxonomy" id="2018661"/>
    <lineage>
        <taxon>Eukaryota</taxon>
        <taxon>Metazoa</taxon>
        <taxon>Ecdysozoa</taxon>
        <taxon>Nematoda</taxon>
        <taxon>Chromadorea</taxon>
        <taxon>Rhabditida</taxon>
        <taxon>Rhabditina</taxon>
        <taxon>Rhabditomorpha</taxon>
        <taxon>Rhabditoidea</taxon>
        <taxon>Rhabditidae</taxon>
        <taxon>Diploscapter</taxon>
    </lineage>
</organism>
<dbReference type="OrthoDB" id="422827at2759"/>
<keyword evidence="7" id="KW-0443">Lipid metabolism</keyword>
<feature type="compositionally biased region" description="Basic and acidic residues" evidence="9">
    <location>
        <begin position="526"/>
        <end position="536"/>
    </location>
</feature>
<feature type="transmembrane region" description="Helical" evidence="10">
    <location>
        <begin position="325"/>
        <end position="346"/>
    </location>
</feature>
<dbReference type="InterPro" id="IPR045221">
    <property type="entry name" value="Sphingomyelin_synth-like"/>
</dbReference>
<keyword evidence="4 10" id="KW-0812">Transmembrane</keyword>
<evidence type="ECO:0000313" key="13">
    <source>
        <dbReference type="Proteomes" id="UP000218231"/>
    </source>
</evidence>
<evidence type="ECO:0000313" key="12">
    <source>
        <dbReference type="EMBL" id="PAV56185.1"/>
    </source>
</evidence>
<dbReference type="GO" id="GO:0047493">
    <property type="term" value="F:ceramide cholinephosphotransferase activity"/>
    <property type="evidence" value="ECO:0007669"/>
    <property type="project" value="TreeGrafter"/>
</dbReference>
<evidence type="ECO:0000256" key="4">
    <source>
        <dbReference type="ARBA" id="ARBA00022692"/>
    </source>
</evidence>
<dbReference type="Pfam" id="PF00536">
    <property type="entry name" value="SAM_1"/>
    <property type="match status" value="1"/>
</dbReference>
<keyword evidence="8 10" id="KW-0472">Membrane</keyword>
<evidence type="ECO:0000256" key="6">
    <source>
        <dbReference type="ARBA" id="ARBA00022989"/>
    </source>
</evidence>
<evidence type="ECO:0000256" key="3">
    <source>
        <dbReference type="ARBA" id="ARBA00022679"/>
    </source>
</evidence>
<evidence type="ECO:0000256" key="7">
    <source>
        <dbReference type="ARBA" id="ARBA00023098"/>
    </source>
</evidence>
<evidence type="ECO:0000256" key="10">
    <source>
        <dbReference type="SAM" id="Phobius"/>
    </source>
</evidence>
<dbReference type="GO" id="GO:0046513">
    <property type="term" value="P:ceramide biosynthetic process"/>
    <property type="evidence" value="ECO:0007669"/>
    <property type="project" value="TreeGrafter"/>
</dbReference>
<evidence type="ECO:0000256" key="9">
    <source>
        <dbReference type="SAM" id="MobiDB-lite"/>
    </source>
</evidence>
<comment type="similarity">
    <text evidence="2">Belongs to the sphingomyelin synthase family.</text>
</comment>
<proteinExistence type="inferred from homology"/>
<dbReference type="PANTHER" id="PTHR21290">
    <property type="entry name" value="SPHINGOMYELIN SYNTHETASE"/>
    <property type="match status" value="1"/>
</dbReference>
<feature type="compositionally biased region" description="Basic and acidic residues" evidence="9">
    <location>
        <begin position="54"/>
        <end position="70"/>
    </location>
</feature>
<keyword evidence="5" id="KW-0746">Sphingolipid metabolism</keyword>